<evidence type="ECO:0000313" key="3">
    <source>
        <dbReference type="Proteomes" id="UP000192596"/>
    </source>
</evidence>
<dbReference type="AlphaFoldDB" id="A0A1V8T617"/>
<name>A0A1V8T617_9PEZI</name>
<feature type="compositionally biased region" description="Polar residues" evidence="1">
    <location>
        <begin position="345"/>
        <end position="364"/>
    </location>
</feature>
<feature type="region of interest" description="Disordered" evidence="1">
    <location>
        <begin position="1"/>
        <end position="93"/>
    </location>
</feature>
<evidence type="ECO:0000256" key="1">
    <source>
        <dbReference type="SAM" id="MobiDB-lite"/>
    </source>
</evidence>
<accession>A0A1V8T617</accession>
<dbReference type="InParanoid" id="A0A1V8T617"/>
<dbReference type="EMBL" id="NAJO01000016">
    <property type="protein sequence ID" value="OQO06769.1"/>
    <property type="molecule type" value="Genomic_DNA"/>
</dbReference>
<organism evidence="2 3">
    <name type="scientific">Cryoendolithus antarcticus</name>
    <dbReference type="NCBI Taxonomy" id="1507870"/>
    <lineage>
        <taxon>Eukaryota</taxon>
        <taxon>Fungi</taxon>
        <taxon>Dikarya</taxon>
        <taxon>Ascomycota</taxon>
        <taxon>Pezizomycotina</taxon>
        <taxon>Dothideomycetes</taxon>
        <taxon>Dothideomycetidae</taxon>
        <taxon>Cladosporiales</taxon>
        <taxon>Cladosporiaceae</taxon>
        <taxon>Cryoendolithus</taxon>
    </lineage>
</organism>
<sequence length="555" mass="59438">MDSATRAAGSRPAEEGSMSRTRSPVQRSPSATPPGPYSLECRSVLPTTDSTLRRRRRKRTGLIDTPSRKTQRGRSDIDPSYSTDEEQHAMESRQGAHILDIDWAERSTTSETNTVAGDSHDSVDAEASELRRVSLVSGGSPGKMIAQQCHDIASGAPTMIGGLHFNGLADEVYNDYVFVCAASGPGNFDRTPQSLEKSKRKLRKMVLTQSPSSSNAVPAKPSTAPDPPPARTISPGSGALKAVSKAEKLQVPPFDLDAPLDLVSDAVKKSRQLIKYARDTSEIMHSSSSVSTPDRSFSLRASPAQRPVAGPVVPLTLKQLSREQIKRDSVITPKVKGKAIPPITPASQRGQASLHQLSPTAKSRLSSDDLCPGIYKSPALGSPYHFPTIAERATGSRNVSGLSKPRNLRDVLLDGARRSATAGEGVEVHDFAAGERNAEGLSEVNWCRASTSTKSTPSKQSLSIQLKSGGWLTRAPKSTPIVETSSVDAELVNASMSRLYDVGSPLSTTSMIADHSGQSATIEENTVPTEATEAMLPAKLKVKRRKRLIPHFAPE</sequence>
<feature type="compositionally biased region" description="Polar residues" evidence="1">
    <location>
        <begin position="207"/>
        <end position="216"/>
    </location>
</feature>
<comment type="caution">
    <text evidence="2">The sequence shown here is derived from an EMBL/GenBank/DDBJ whole genome shotgun (WGS) entry which is preliminary data.</text>
</comment>
<keyword evidence="3" id="KW-1185">Reference proteome</keyword>
<reference evidence="3" key="1">
    <citation type="submission" date="2017-03" db="EMBL/GenBank/DDBJ databases">
        <title>Genomes of endolithic fungi from Antarctica.</title>
        <authorList>
            <person name="Coleine C."/>
            <person name="Masonjones S."/>
            <person name="Stajich J.E."/>
        </authorList>
    </citation>
    <scope>NUCLEOTIDE SEQUENCE [LARGE SCALE GENOMIC DNA]</scope>
    <source>
        <strain evidence="3">CCFEE 5527</strain>
    </source>
</reference>
<protein>
    <submittedName>
        <fullName evidence="2">Uncharacterized protein</fullName>
    </submittedName>
</protein>
<feature type="region of interest" description="Disordered" evidence="1">
    <location>
        <begin position="328"/>
        <end position="365"/>
    </location>
</feature>
<proteinExistence type="predicted"/>
<feature type="compositionally biased region" description="Polar residues" evidence="1">
    <location>
        <begin position="18"/>
        <end position="30"/>
    </location>
</feature>
<gene>
    <name evidence="2" type="ORF">B0A48_08557</name>
</gene>
<evidence type="ECO:0000313" key="2">
    <source>
        <dbReference type="EMBL" id="OQO06769.1"/>
    </source>
</evidence>
<dbReference type="Proteomes" id="UP000192596">
    <property type="component" value="Unassembled WGS sequence"/>
</dbReference>
<feature type="region of interest" description="Disordered" evidence="1">
    <location>
        <begin position="203"/>
        <end position="239"/>
    </location>
</feature>